<evidence type="ECO:0000259" key="5">
    <source>
        <dbReference type="Pfam" id="PF00006"/>
    </source>
</evidence>
<evidence type="ECO:0000313" key="7">
    <source>
        <dbReference type="EMBL" id="KAK9829697.1"/>
    </source>
</evidence>
<dbReference type="Pfam" id="PF00006">
    <property type="entry name" value="ATP-synt_ab"/>
    <property type="match status" value="1"/>
</dbReference>
<dbReference type="InterPro" id="IPR000194">
    <property type="entry name" value="ATPase_F1/V1/A1_a/bsu_nucl-bd"/>
</dbReference>
<evidence type="ECO:0000259" key="6">
    <source>
        <dbReference type="Pfam" id="PF00306"/>
    </source>
</evidence>
<dbReference type="Gene3D" id="1.20.150.20">
    <property type="entry name" value="ATP synthase alpha/beta chain, C-terminal domain"/>
    <property type="match status" value="1"/>
</dbReference>
<dbReference type="Gene3D" id="3.40.50.300">
    <property type="entry name" value="P-loop containing nucleotide triphosphate hydrolases"/>
    <property type="match status" value="1"/>
</dbReference>
<dbReference type="SUPFAM" id="SSF52540">
    <property type="entry name" value="P-loop containing nucleoside triphosphate hydrolases"/>
    <property type="match status" value="1"/>
</dbReference>
<reference evidence="7 8" key="1">
    <citation type="journal article" date="2024" name="Nat. Commun.">
        <title>Phylogenomics reveals the evolutionary origins of lichenization in chlorophyte algae.</title>
        <authorList>
            <person name="Puginier C."/>
            <person name="Libourel C."/>
            <person name="Otte J."/>
            <person name="Skaloud P."/>
            <person name="Haon M."/>
            <person name="Grisel S."/>
            <person name="Petersen M."/>
            <person name="Berrin J.G."/>
            <person name="Delaux P.M."/>
            <person name="Dal Grande F."/>
            <person name="Keller J."/>
        </authorList>
    </citation>
    <scope>NUCLEOTIDE SEQUENCE [LARGE SCALE GENOMIC DNA]</scope>
    <source>
        <strain evidence="7 8">SAG 2043</strain>
    </source>
</reference>
<feature type="domain" description="ATPase F1/V1/A1 complex alpha/beta subunit nucleotide-binding" evidence="5">
    <location>
        <begin position="160"/>
        <end position="300"/>
    </location>
</feature>
<keyword evidence="3" id="KW-0175">Coiled coil</keyword>
<name>A0AAW1R8L6_9CHLO</name>
<gene>
    <name evidence="7" type="ORF">WJX72_007407</name>
</gene>
<dbReference type="InterPro" id="IPR038376">
    <property type="entry name" value="ATP_synth_asu_C_sf"/>
</dbReference>
<dbReference type="AlphaFoldDB" id="A0AAW1R8L6"/>
<sequence>MKPNQLETLRQLESHVEVGKVLFCSDSLAIVDGLNNDAPVGTMLSFVGGASGALLWRRSDNICIVLVLGGSQSVEVGEAVECRIKAILQVVDAATGAKTKREYEICKVPAGNSLAGEVVDFLGRPPGSLQQIGTSASMPLFNSQLDMDSREQIFEPLVTGVKAVDALTPLGRGQALMVTGLPGTGKTSLAVDAVLGQRRSGVRCFYAAVGLREEEQRMILGRLQRGGATQYTTLVTAPAGASLGERYAAICSACSMGERLRDAGQHVLVVLDDISCIVQMWERITVAMAELSPEQARQASARAAELDSEQLVEYEGMLVSAAAAQRRQFFSSLIQRSAKVHRRLKGGSMTLLLVLPGTPATGQHASAAELVAQYKHLSPEQKAKLEAALRTRQPAPPEIPEGCLRTEVIEEFMSIADGQAVLERVASSSAAGPSTAFSIDPQASISRIGSRAYPAAMAQLAPHIRFELAQAVDAQRYTSDPDDPVVRKKAEYAARVRAALVQHPCQPVPLEEQVVCLYALQKGLLDTVKPSEVAGRLEEATFHLRRHQSQLLSDIAASQQLTPATEDKLSQEVMQAVSDPTVDNFRRALQHLEVANYDRFVKIKDVAKEQAAGGGESDLRRLRRQFASLKNTFMHYDVKESFIDGLADGFPDGGEHDRLDEYEQEVHKNSEALRHNKENNAKVHQDIVALIEKIAATYSEFEANRDALVGQLDSLAKESHEHQSAQPKPLPPLEDGPDEAACNALLSTEAAQARTLEAAIAAHEAEAEELTAAIYSEEEELQALRAQVQRAEALKSHKDKDAEANTRFEEAAEWCDEAASLLTLLGGVSLLHVEEDAVHLLLSTTVNCSFEAAPDAGAHNVVQHELSMRLQPGTASLASVELRPADADVADIGVAAVQGQRRLDFVVREVQARLAVCLRRQALIEEAHQSFPMQPVGDGGGQILRAVLPCGVEAELQVPSSWPAAGQTLSLLALQAATTKVDLLPIQQQLQADAALAGRSLMDFLSTVSAAVAAALA</sequence>
<accession>A0AAW1R8L6</accession>
<dbReference type="PANTHER" id="PTHR48082">
    <property type="entry name" value="ATP SYNTHASE SUBUNIT ALPHA, MITOCHONDRIAL"/>
    <property type="match status" value="1"/>
</dbReference>
<dbReference type="GO" id="GO:0045259">
    <property type="term" value="C:proton-transporting ATP synthase complex"/>
    <property type="evidence" value="ECO:0007669"/>
    <property type="project" value="InterPro"/>
</dbReference>
<feature type="region of interest" description="Disordered" evidence="4">
    <location>
        <begin position="717"/>
        <end position="739"/>
    </location>
</feature>
<dbReference type="PANTHER" id="PTHR48082:SF2">
    <property type="entry name" value="ATP SYNTHASE SUBUNIT ALPHA, MITOCHONDRIAL"/>
    <property type="match status" value="1"/>
</dbReference>
<evidence type="ECO:0000256" key="3">
    <source>
        <dbReference type="SAM" id="Coils"/>
    </source>
</evidence>
<dbReference type="InterPro" id="IPR000793">
    <property type="entry name" value="ATP_synth_asu_C"/>
</dbReference>
<evidence type="ECO:0000256" key="4">
    <source>
        <dbReference type="SAM" id="MobiDB-lite"/>
    </source>
</evidence>
<evidence type="ECO:0000256" key="1">
    <source>
        <dbReference type="ARBA" id="ARBA00004370"/>
    </source>
</evidence>
<comment type="subcellular location">
    <subcellularLocation>
        <location evidence="1">Membrane</location>
    </subcellularLocation>
</comment>
<protein>
    <submittedName>
        <fullName evidence="7">Uncharacterized protein</fullName>
    </submittedName>
</protein>
<comment type="caution">
    <text evidence="7">The sequence shown here is derived from an EMBL/GenBank/DDBJ whole genome shotgun (WGS) entry which is preliminary data.</text>
</comment>
<dbReference type="Proteomes" id="UP001489004">
    <property type="component" value="Unassembled WGS sequence"/>
</dbReference>
<dbReference type="InterPro" id="IPR027417">
    <property type="entry name" value="P-loop_NTPase"/>
</dbReference>
<keyword evidence="8" id="KW-1185">Reference proteome</keyword>
<dbReference type="SUPFAM" id="SSF47917">
    <property type="entry name" value="C-terminal domain of alpha and beta subunits of F1 ATP synthase"/>
    <property type="match status" value="1"/>
</dbReference>
<evidence type="ECO:0000313" key="8">
    <source>
        <dbReference type="Proteomes" id="UP001489004"/>
    </source>
</evidence>
<dbReference type="GO" id="GO:0005524">
    <property type="term" value="F:ATP binding"/>
    <property type="evidence" value="ECO:0007669"/>
    <property type="project" value="InterPro"/>
</dbReference>
<proteinExistence type="inferred from homology"/>
<dbReference type="EMBL" id="JALJOR010000001">
    <property type="protein sequence ID" value="KAK9829697.1"/>
    <property type="molecule type" value="Genomic_DNA"/>
</dbReference>
<dbReference type="Pfam" id="PF00306">
    <property type="entry name" value="ATP-synt_ab_C"/>
    <property type="match status" value="1"/>
</dbReference>
<feature type="coiled-coil region" evidence="3">
    <location>
        <begin position="746"/>
        <end position="801"/>
    </location>
</feature>
<dbReference type="GO" id="GO:0043531">
    <property type="term" value="F:ADP binding"/>
    <property type="evidence" value="ECO:0007669"/>
    <property type="project" value="TreeGrafter"/>
</dbReference>
<evidence type="ECO:0000256" key="2">
    <source>
        <dbReference type="ARBA" id="ARBA00008936"/>
    </source>
</evidence>
<dbReference type="InterPro" id="IPR005294">
    <property type="entry name" value="ATP_synth_F1_asu"/>
</dbReference>
<dbReference type="GO" id="GO:0046933">
    <property type="term" value="F:proton-transporting ATP synthase activity, rotational mechanism"/>
    <property type="evidence" value="ECO:0007669"/>
    <property type="project" value="InterPro"/>
</dbReference>
<organism evidence="7 8">
    <name type="scientific">[Myrmecia] bisecta</name>
    <dbReference type="NCBI Taxonomy" id="41462"/>
    <lineage>
        <taxon>Eukaryota</taxon>
        <taxon>Viridiplantae</taxon>
        <taxon>Chlorophyta</taxon>
        <taxon>core chlorophytes</taxon>
        <taxon>Trebouxiophyceae</taxon>
        <taxon>Trebouxiales</taxon>
        <taxon>Trebouxiaceae</taxon>
        <taxon>Myrmecia</taxon>
    </lineage>
</organism>
<feature type="domain" description="ATP synthase alpha subunit C-terminal" evidence="6">
    <location>
        <begin position="456"/>
        <end position="574"/>
    </location>
</feature>
<comment type="similarity">
    <text evidence="2">Belongs to the ATPase alpha/beta chains family.</text>
</comment>